<keyword evidence="1" id="KW-1133">Transmembrane helix</keyword>
<feature type="transmembrane region" description="Helical" evidence="1">
    <location>
        <begin position="349"/>
        <end position="369"/>
    </location>
</feature>
<keyword evidence="1" id="KW-0472">Membrane</keyword>
<dbReference type="RefSeq" id="WP_191768678.1">
    <property type="nucleotide sequence ID" value="NZ_JACSRA010000015.1"/>
</dbReference>
<keyword evidence="3" id="KW-1185">Reference proteome</keyword>
<keyword evidence="1" id="KW-0812">Transmembrane</keyword>
<name>A0ABR8PUC1_9CLOT</name>
<gene>
    <name evidence="2" type="ORF">H9661_10445</name>
</gene>
<organism evidence="2 3">
    <name type="scientific">Clostridium cibarium</name>
    <dbReference type="NCBI Taxonomy" id="2762247"/>
    <lineage>
        <taxon>Bacteria</taxon>
        <taxon>Bacillati</taxon>
        <taxon>Bacillota</taxon>
        <taxon>Clostridia</taxon>
        <taxon>Eubacteriales</taxon>
        <taxon>Clostridiaceae</taxon>
        <taxon>Clostridium</taxon>
    </lineage>
</organism>
<feature type="transmembrane region" description="Helical" evidence="1">
    <location>
        <begin position="205"/>
        <end position="238"/>
    </location>
</feature>
<evidence type="ECO:0000256" key="1">
    <source>
        <dbReference type="SAM" id="Phobius"/>
    </source>
</evidence>
<feature type="transmembrane region" description="Helical" evidence="1">
    <location>
        <begin position="102"/>
        <end position="121"/>
    </location>
</feature>
<protein>
    <recommendedName>
        <fullName evidence="4">O-antigen ligase</fullName>
    </recommendedName>
</protein>
<comment type="caution">
    <text evidence="2">The sequence shown here is derived from an EMBL/GenBank/DDBJ whole genome shotgun (WGS) entry which is preliminary data.</text>
</comment>
<sequence length="421" mass="47815">MLSLLWICLIAVVSLKNTDNIYKLYLILILSVPFNEKIYEKIGLSLFGISLTNILLILLLLLSLRQIVKNKAVPFAKYDFLTIFFVILIIIYMYIGYKNQNIFLKSDIKTFMLIIITYFVFRVDIYFKNNGGGYVRIVIYSIIIYSITTIIIYIFRDKILPLIYNDNLLLWWESSRVAFSNGCLSLLLPLIFSAKKSIVKNRIKIIAVISSIASAIISQSRALILMYLTLLILAFIINSARKNVIVIFSLALSCFMIISTAIMFNGEVMSYASSSNNVIVNRFVQLLNKEYKENNVRSRTNYECLNEIRESGYLGFGLGKEMVLYNVDSSIASTSMFIDNGIYTIMGKMGIFAIIPIVVFIITIIVSLIKSGNINNYTKLLLLSTIISFVFTTGIINAQIIYSTPISTITIISIVLFQRKV</sequence>
<proteinExistence type="predicted"/>
<feature type="transmembrane region" description="Helical" evidence="1">
    <location>
        <begin position="244"/>
        <end position="264"/>
    </location>
</feature>
<evidence type="ECO:0008006" key="4">
    <source>
        <dbReference type="Google" id="ProtNLM"/>
    </source>
</evidence>
<evidence type="ECO:0000313" key="3">
    <source>
        <dbReference type="Proteomes" id="UP000627781"/>
    </source>
</evidence>
<evidence type="ECO:0000313" key="2">
    <source>
        <dbReference type="EMBL" id="MBD7911778.1"/>
    </source>
</evidence>
<reference evidence="2 3" key="1">
    <citation type="submission" date="2020-08" db="EMBL/GenBank/DDBJ databases">
        <title>A Genomic Blueprint of the Chicken Gut Microbiome.</title>
        <authorList>
            <person name="Gilroy R."/>
            <person name="Ravi A."/>
            <person name="Getino M."/>
            <person name="Pursley I."/>
            <person name="Horton D.L."/>
            <person name="Alikhan N.-F."/>
            <person name="Baker D."/>
            <person name="Gharbi K."/>
            <person name="Hall N."/>
            <person name="Watson M."/>
            <person name="Adriaenssens E.M."/>
            <person name="Foster-Nyarko E."/>
            <person name="Jarju S."/>
            <person name="Secka A."/>
            <person name="Antonio M."/>
            <person name="Oren A."/>
            <person name="Chaudhuri R."/>
            <person name="La Ragione R.M."/>
            <person name="Hildebrand F."/>
            <person name="Pallen M.J."/>
        </authorList>
    </citation>
    <scope>NUCLEOTIDE SEQUENCE [LARGE SCALE GENOMIC DNA]</scope>
    <source>
        <strain evidence="2 3">Sa3CVN1</strain>
    </source>
</reference>
<accession>A0ABR8PUC1</accession>
<feature type="transmembrane region" description="Helical" evidence="1">
    <location>
        <begin position="42"/>
        <end position="64"/>
    </location>
</feature>
<dbReference type="EMBL" id="JACSRA010000015">
    <property type="protein sequence ID" value="MBD7911778.1"/>
    <property type="molecule type" value="Genomic_DNA"/>
</dbReference>
<feature type="transmembrane region" description="Helical" evidence="1">
    <location>
        <begin position="389"/>
        <end position="417"/>
    </location>
</feature>
<feature type="transmembrane region" description="Helical" evidence="1">
    <location>
        <begin position="76"/>
        <end position="96"/>
    </location>
</feature>
<dbReference type="Proteomes" id="UP000627781">
    <property type="component" value="Unassembled WGS sequence"/>
</dbReference>
<feature type="transmembrane region" description="Helical" evidence="1">
    <location>
        <begin position="133"/>
        <end position="155"/>
    </location>
</feature>